<dbReference type="PROSITE" id="PS00211">
    <property type="entry name" value="ABC_TRANSPORTER_1"/>
    <property type="match status" value="1"/>
</dbReference>
<organism evidence="14 15">
    <name type="scientific">Penicillium chermesinum</name>
    <dbReference type="NCBI Taxonomy" id="63820"/>
    <lineage>
        <taxon>Eukaryota</taxon>
        <taxon>Fungi</taxon>
        <taxon>Dikarya</taxon>
        <taxon>Ascomycota</taxon>
        <taxon>Pezizomycotina</taxon>
        <taxon>Eurotiomycetes</taxon>
        <taxon>Eurotiomycetidae</taxon>
        <taxon>Eurotiales</taxon>
        <taxon>Aspergillaceae</taxon>
        <taxon>Penicillium</taxon>
    </lineage>
</organism>
<dbReference type="InterPro" id="IPR003593">
    <property type="entry name" value="AAA+_ATPase"/>
</dbReference>
<evidence type="ECO:0000259" key="12">
    <source>
        <dbReference type="PROSITE" id="PS50893"/>
    </source>
</evidence>
<dbReference type="PROSITE" id="PS50929">
    <property type="entry name" value="ABC_TM1F"/>
    <property type="match status" value="1"/>
</dbReference>
<feature type="domain" description="ABC transporter" evidence="12">
    <location>
        <begin position="302"/>
        <end position="562"/>
    </location>
</feature>
<dbReference type="SUPFAM" id="SSF52540">
    <property type="entry name" value="P-loop containing nucleoside triphosphate hydrolases"/>
    <property type="match status" value="1"/>
</dbReference>
<evidence type="ECO:0000259" key="13">
    <source>
        <dbReference type="PROSITE" id="PS50929"/>
    </source>
</evidence>
<keyword evidence="5" id="KW-0547">Nucleotide-binding</keyword>
<dbReference type="InterPro" id="IPR027417">
    <property type="entry name" value="P-loop_NTPase"/>
</dbReference>
<gene>
    <name evidence="14" type="ORF">N7468_006731</name>
</gene>
<dbReference type="GO" id="GO:0005524">
    <property type="term" value="F:ATP binding"/>
    <property type="evidence" value="ECO:0007669"/>
    <property type="project" value="UniProtKB-KW"/>
</dbReference>
<feature type="transmembrane region" description="Helical" evidence="10">
    <location>
        <begin position="207"/>
        <end position="232"/>
    </location>
</feature>
<dbReference type="PANTHER" id="PTHR24223:SF353">
    <property type="entry name" value="ABC TRANSPORTER ATP-BINDING PROTEIN_PERMEASE VMR1-RELATED"/>
    <property type="match status" value="1"/>
</dbReference>
<dbReference type="AlphaFoldDB" id="A0A9W9NTH8"/>
<dbReference type="SUPFAM" id="SSF90123">
    <property type="entry name" value="ABC transporter transmembrane region"/>
    <property type="match status" value="1"/>
</dbReference>
<dbReference type="Pfam" id="PF00664">
    <property type="entry name" value="ABC_membrane"/>
    <property type="match status" value="1"/>
</dbReference>
<evidence type="ECO:0000256" key="11">
    <source>
        <dbReference type="SAM" id="SignalP"/>
    </source>
</evidence>
<reference evidence="14" key="2">
    <citation type="journal article" date="2023" name="IMA Fungus">
        <title>Comparative genomic study of the Penicillium genus elucidates a diverse pangenome and 15 lateral gene transfer events.</title>
        <authorList>
            <person name="Petersen C."/>
            <person name="Sorensen T."/>
            <person name="Nielsen M.R."/>
            <person name="Sondergaard T.E."/>
            <person name="Sorensen J.L."/>
            <person name="Fitzpatrick D.A."/>
            <person name="Frisvad J.C."/>
            <person name="Nielsen K.L."/>
        </authorList>
    </citation>
    <scope>NUCLEOTIDE SEQUENCE</scope>
    <source>
        <strain evidence="14">IBT 19713</strain>
    </source>
</reference>
<evidence type="ECO:0000256" key="1">
    <source>
        <dbReference type="ARBA" id="ARBA00004141"/>
    </source>
</evidence>
<proteinExistence type="predicted"/>
<reference evidence="14" key="1">
    <citation type="submission" date="2022-11" db="EMBL/GenBank/DDBJ databases">
        <authorList>
            <person name="Petersen C."/>
        </authorList>
    </citation>
    <scope>NUCLEOTIDE SEQUENCE</scope>
    <source>
        <strain evidence="14">IBT 19713</strain>
    </source>
</reference>
<dbReference type="OrthoDB" id="6500128at2759"/>
<feature type="signal peptide" evidence="11">
    <location>
        <begin position="1"/>
        <end position="27"/>
    </location>
</feature>
<feature type="domain" description="ABC transmembrane type-1" evidence="13">
    <location>
        <begin position="16"/>
        <end position="271"/>
    </location>
</feature>
<dbReference type="CDD" id="cd03250">
    <property type="entry name" value="ABCC_MRP_domain1"/>
    <property type="match status" value="1"/>
</dbReference>
<dbReference type="GO" id="GO:0000329">
    <property type="term" value="C:fungal-type vacuole membrane"/>
    <property type="evidence" value="ECO:0007669"/>
    <property type="project" value="TreeGrafter"/>
</dbReference>
<evidence type="ECO:0000256" key="2">
    <source>
        <dbReference type="ARBA" id="ARBA00022448"/>
    </source>
</evidence>
<accession>A0A9W9NTH8</accession>
<comment type="subcellular location">
    <subcellularLocation>
        <location evidence="1">Membrane</location>
        <topology evidence="1">Multi-pass membrane protein</topology>
    </subcellularLocation>
</comment>
<name>A0A9W9NTH8_9EURO</name>
<comment type="caution">
    <text evidence="14">The sequence shown here is derived from an EMBL/GenBank/DDBJ whole genome shotgun (WGS) entry which is preliminary data.</text>
</comment>
<keyword evidence="2" id="KW-0813">Transport</keyword>
<keyword evidence="4" id="KW-0677">Repeat</keyword>
<dbReference type="GO" id="GO:0140359">
    <property type="term" value="F:ABC-type transporter activity"/>
    <property type="evidence" value="ECO:0007669"/>
    <property type="project" value="InterPro"/>
</dbReference>
<dbReference type="Pfam" id="PF00005">
    <property type="entry name" value="ABC_tran"/>
    <property type="match status" value="1"/>
</dbReference>
<sequence length="604" mass="66769">MQAPESMSRNNARLCIIGLLVSGLVAAVADCQCEWLGRKISFKVRAILTNEIFAKVLRRRATNPSTETPEVQEGLGEDTHASDGNIFNLMAVDASSVSEFSARTHTVWVNFPLQVTIASVVLYSILGISGILGILLMAALFPLNLLISRRQVAARIKVLRASDARVQASNEVIKNIRTIKLCAWEAEFRENVRNLRRAELSELRGNFLWWSISMTMFFSLPFITTILTLFSYTILQKRDLEAKVAFPALAAFAVLRIPLDSMAISISYLMQSLVSINRIERFLKERETNKYDQALYDVDFQLGFDNASFRWPATFRDDPNAGQNSGAQSSTETRFQLSDLDVKFRQQSLNVIFGPSGSGKSSMLLALLGEMELIRGRVASSLQQELDDPTAGESHSMRATDTAYCPQEPWILNQTIRNNILFGKPLDLGRYIMVQDAVCLAQDLAELDEGDLTLAGERGSRLSGGQKQRVALARALYSDARILLLDDCLSALDSRTGRSVFFQALKGPLMENRTCILATHHTKLALPHCDFAIYLEHGRVKRQGTASEFTGSNFLSEREPESDIQDSSEEDAPHSILPAYPTTASGSATAVAEGASDGGVTRTY</sequence>
<feature type="transmembrane region" description="Helical" evidence="10">
    <location>
        <begin position="120"/>
        <end position="147"/>
    </location>
</feature>
<dbReference type="InterPro" id="IPR003439">
    <property type="entry name" value="ABC_transporter-like_ATP-bd"/>
</dbReference>
<dbReference type="PANTHER" id="PTHR24223">
    <property type="entry name" value="ATP-BINDING CASSETTE SUB-FAMILY C"/>
    <property type="match status" value="1"/>
</dbReference>
<dbReference type="RefSeq" id="XP_058328917.1">
    <property type="nucleotide sequence ID" value="XM_058476027.1"/>
</dbReference>
<keyword evidence="11" id="KW-0732">Signal</keyword>
<dbReference type="InterPro" id="IPR036640">
    <property type="entry name" value="ABC1_TM_sf"/>
</dbReference>
<dbReference type="Gene3D" id="3.40.50.300">
    <property type="entry name" value="P-loop containing nucleotide triphosphate hydrolases"/>
    <property type="match status" value="1"/>
</dbReference>
<feature type="chain" id="PRO_5040724931" evidence="11">
    <location>
        <begin position="28"/>
        <end position="604"/>
    </location>
</feature>
<evidence type="ECO:0000313" key="15">
    <source>
        <dbReference type="Proteomes" id="UP001150941"/>
    </source>
</evidence>
<evidence type="ECO:0000256" key="7">
    <source>
        <dbReference type="ARBA" id="ARBA00022989"/>
    </source>
</evidence>
<evidence type="ECO:0000256" key="9">
    <source>
        <dbReference type="SAM" id="MobiDB-lite"/>
    </source>
</evidence>
<evidence type="ECO:0000256" key="6">
    <source>
        <dbReference type="ARBA" id="ARBA00022840"/>
    </source>
</evidence>
<dbReference type="SMART" id="SM00382">
    <property type="entry name" value="AAA"/>
    <property type="match status" value="1"/>
</dbReference>
<keyword evidence="3 10" id="KW-0812">Transmembrane</keyword>
<evidence type="ECO:0000256" key="8">
    <source>
        <dbReference type="ARBA" id="ARBA00023136"/>
    </source>
</evidence>
<dbReference type="InterPro" id="IPR011527">
    <property type="entry name" value="ABC1_TM_dom"/>
</dbReference>
<evidence type="ECO:0000256" key="4">
    <source>
        <dbReference type="ARBA" id="ARBA00022737"/>
    </source>
</evidence>
<dbReference type="PROSITE" id="PS50893">
    <property type="entry name" value="ABC_TRANSPORTER_2"/>
    <property type="match status" value="1"/>
</dbReference>
<keyword evidence="7 10" id="KW-1133">Transmembrane helix</keyword>
<dbReference type="GeneID" id="83203330"/>
<dbReference type="CDD" id="cd18596">
    <property type="entry name" value="ABC_6TM_VMR1_D1_like"/>
    <property type="match status" value="1"/>
</dbReference>
<evidence type="ECO:0000256" key="10">
    <source>
        <dbReference type="SAM" id="Phobius"/>
    </source>
</evidence>
<dbReference type="Proteomes" id="UP001150941">
    <property type="component" value="Unassembled WGS sequence"/>
</dbReference>
<keyword evidence="15" id="KW-1185">Reference proteome</keyword>
<keyword evidence="8 10" id="KW-0472">Membrane</keyword>
<evidence type="ECO:0000256" key="3">
    <source>
        <dbReference type="ARBA" id="ARBA00022692"/>
    </source>
</evidence>
<dbReference type="InterPro" id="IPR050173">
    <property type="entry name" value="ABC_transporter_C-like"/>
</dbReference>
<protein>
    <submittedName>
        <fullName evidence="14">Uncharacterized protein</fullName>
    </submittedName>
</protein>
<keyword evidence="6" id="KW-0067">ATP-binding</keyword>
<feature type="region of interest" description="Disordered" evidence="9">
    <location>
        <begin position="550"/>
        <end position="604"/>
    </location>
</feature>
<dbReference type="Gene3D" id="1.20.1560.10">
    <property type="entry name" value="ABC transporter type 1, transmembrane domain"/>
    <property type="match status" value="1"/>
</dbReference>
<evidence type="ECO:0000256" key="5">
    <source>
        <dbReference type="ARBA" id="ARBA00022741"/>
    </source>
</evidence>
<dbReference type="GO" id="GO:0016887">
    <property type="term" value="F:ATP hydrolysis activity"/>
    <property type="evidence" value="ECO:0007669"/>
    <property type="project" value="InterPro"/>
</dbReference>
<dbReference type="InterPro" id="IPR017871">
    <property type="entry name" value="ABC_transporter-like_CS"/>
</dbReference>
<dbReference type="EMBL" id="JAPQKS010000005">
    <property type="protein sequence ID" value="KAJ5225506.1"/>
    <property type="molecule type" value="Genomic_DNA"/>
</dbReference>
<evidence type="ECO:0000313" key="14">
    <source>
        <dbReference type="EMBL" id="KAJ5225506.1"/>
    </source>
</evidence>